<name>A0A3M6T8S4_POCDA</name>
<feature type="compositionally biased region" description="Polar residues" evidence="1">
    <location>
        <begin position="226"/>
        <end position="240"/>
    </location>
</feature>
<dbReference type="Proteomes" id="UP000275408">
    <property type="component" value="Unassembled WGS sequence"/>
</dbReference>
<protein>
    <submittedName>
        <fullName evidence="2">Uncharacterized protein</fullName>
    </submittedName>
</protein>
<evidence type="ECO:0000256" key="1">
    <source>
        <dbReference type="SAM" id="MobiDB-lite"/>
    </source>
</evidence>
<reference evidence="2 3" key="1">
    <citation type="journal article" date="2018" name="Sci. Rep.">
        <title>Comparative analysis of the Pocillopora damicornis genome highlights role of immune system in coral evolution.</title>
        <authorList>
            <person name="Cunning R."/>
            <person name="Bay R.A."/>
            <person name="Gillette P."/>
            <person name="Baker A.C."/>
            <person name="Traylor-Knowles N."/>
        </authorList>
    </citation>
    <scope>NUCLEOTIDE SEQUENCE [LARGE SCALE GENOMIC DNA]</scope>
    <source>
        <strain evidence="2">RSMAS</strain>
        <tissue evidence="2">Whole animal</tissue>
    </source>
</reference>
<feature type="region of interest" description="Disordered" evidence="1">
    <location>
        <begin position="672"/>
        <end position="754"/>
    </location>
</feature>
<feature type="compositionally biased region" description="Basic and acidic residues" evidence="1">
    <location>
        <begin position="77"/>
        <end position="100"/>
    </location>
</feature>
<dbReference type="OMA" id="PNVDHES"/>
<dbReference type="STRING" id="46731.A0A3M6T8S4"/>
<feature type="compositionally biased region" description="Basic and acidic residues" evidence="1">
    <location>
        <begin position="672"/>
        <end position="692"/>
    </location>
</feature>
<feature type="region of interest" description="Disordered" evidence="1">
    <location>
        <begin position="211"/>
        <end position="247"/>
    </location>
</feature>
<feature type="compositionally biased region" description="Basic and acidic residues" evidence="1">
    <location>
        <begin position="313"/>
        <end position="325"/>
    </location>
</feature>
<evidence type="ECO:0000313" key="3">
    <source>
        <dbReference type="Proteomes" id="UP000275408"/>
    </source>
</evidence>
<feature type="compositionally biased region" description="Basic and acidic residues" evidence="1">
    <location>
        <begin position="268"/>
        <end position="287"/>
    </location>
</feature>
<feature type="compositionally biased region" description="Polar residues" evidence="1">
    <location>
        <begin position="1"/>
        <end position="10"/>
    </location>
</feature>
<feature type="compositionally biased region" description="Basic and acidic residues" evidence="1">
    <location>
        <begin position="432"/>
        <end position="446"/>
    </location>
</feature>
<feature type="compositionally biased region" description="Basic residues" evidence="1">
    <location>
        <begin position="145"/>
        <end position="163"/>
    </location>
</feature>
<feature type="compositionally biased region" description="Polar residues" evidence="1">
    <location>
        <begin position="693"/>
        <end position="705"/>
    </location>
</feature>
<dbReference type="AlphaFoldDB" id="A0A3M6T8S4"/>
<feature type="compositionally biased region" description="Basic and acidic residues" evidence="1">
    <location>
        <begin position="411"/>
        <end position="422"/>
    </location>
</feature>
<feature type="compositionally biased region" description="Polar residues" evidence="1">
    <location>
        <begin position="851"/>
        <end position="863"/>
    </location>
</feature>
<sequence length="907" mass="101110">MAESSQTSGIDKQLFGAKDEPGRKSTPETQGGEEATKAQSNGRLESGFKGQESSYFVPDKKNTVDNSEMNTAGKGEIFAEKKASETATDREESASQDSKKIATTKETAKESTNKESQGEQETQRTQELKSNEKQTLKPDQTNSTKKGRLSFRRSKKGKISKRKASLDEEKRVEILKCETIAEDPKIFEEKTDEICDKRADKADEAKFETVEGSVEMENREPFTSPEGVQNEKSTATNNKGMNIKQFASFRQTTKGKYNVSQTFNTDACEGHGERSEKFESPEDRQDMDVEETSLKLPVAADKGESNEKDDEREEKADLRKKETGKQKKKVTVLSFKRNKQSLKKPKGKSSKKDEEKSEINASAKIGVGKETNDVNLMDGGALRKQADCEEKISNNREERKSIVAEEEDATAEEKSGSVEEKQGNSLENEESNAEKEDGSAKAHEVTTELSLKKKKKENILRRSLRKFTNPSSVPHGKKKTKGDEKTVNADKGARKRNEEEDKSECSGLEESVEEQSVAQKDTEEKSTECEENSKAVKRKKELTDSNRELKRQREDHEIEIQDKDALGETADVVVVVEVKQDAKTSEVKSNVADDLENGTTKERNREKENSADELNCEGNKELSPQKNKTDEQEEVKADVEISQEIIAREAKQIETSAEGLGGRVVEVRVVIDEQAKKNKEEETKAEETKGSSDEGNTFTEIQRQTSETKSESRHRHLDGYDSDLTVVTALAYPFTEDDELSESDTSGTDANTEDDEIQAIAEVHVIPPEIETSGVEGLMETTTDPDTEDEEVRVINEGVSSDTGVLRDGNEGNAKLVPGGEHEVDTPTQSNELENTLTAEEEPAIREEQNSRNGSTAQSLQSSFQNPAEEWIMVHRLDVTEEIALRLMTVLPRICKLRRNVSCCTVM</sequence>
<gene>
    <name evidence="2" type="ORF">pdam_00006567</name>
</gene>
<feature type="compositionally biased region" description="Basic and acidic residues" evidence="1">
    <location>
        <begin position="599"/>
        <end position="610"/>
    </location>
</feature>
<organism evidence="2 3">
    <name type="scientific">Pocillopora damicornis</name>
    <name type="common">Cauliflower coral</name>
    <name type="synonym">Millepora damicornis</name>
    <dbReference type="NCBI Taxonomy" id="46731"/>
    <lineage>
        <taxon>Eukaryota</taxon>
        <taxon>Metazoa</taxon>
        <taxon>Cnidaria</taxon>
        <taxon>Anthozoa</taxon>
        <taxon>Hexacorallia</taxon>
        <taxon>Scleractinia</taxon>
        <taxon>Astrocoeniina</taxon>
        <taxon>Pocilloporidae</taxon>
        <taxon>Pocillopora</taxon>
    </lineage>
</organism>
<evidence type="ECO:0000313" key="2">
    <source>
        <dbReference type="EMBL" id="RMX37782.1"/>
    </source>
</evidence>
<feature type="region of interest" description="Disordered" evidence="1">
    <location>
        <begin position="801"/>
        <end position="863"/>
    </location>
</feature>
<feature type="compositionally biased region" description="Basic and acidic residues" evidence="1">
    <location>
        <begin position="384"/>
        <end position="403"/>
    </location>
</feature>
<feature type="compositionally biased region" description="Basic and acidic residues" evidence="1">
    <location>
        <begin position="106"/>
        <end position="136"/>
    </location>
</feature>
<dbReference type="EMBL" id="RCHS01004086">
    <property type="protein sequence ID" value="RMX37782.1"/>
    <property type="molecule type" value="Genomic_DNA"/>
</dbReference>
<feature type="region of interest" description="Disordered" evidence="1">
    <location>
        <begin position="1"/>
        <end position="165"/>
    </location>
</feature>
<feature type="compositionally biased region" description="Basic and acidic residues" evidence="1">
    <location>
        <begin position="627"/>
        <end position="638"/>
    </location>
</feature>
<feature type="compositionally biased region" description="Basic residues" evidence="1">
    <location>
        <begin position="326"/>
        <end position="349"/>
    </location>
</feature>
<comment type="caution">
    <text evidence="2">The sequence shown here is derived from an EMBL/GenBank/DDBJ whole genome shotgun (WGS) entry which is preliminary data.</text>
</comment>
<feature type="compositionally biased region" description="Basic and acidic residues" evidence="1">
    <location>
        <begin position="17"/>
        <end position="26"/>
    </location>
</feature>
<keyword evidence="3" id="KW-1185">Reference proteome</keyword>
<feature type="compositionally biased region" description="Basic and acidic residues" evidence="1">
    <location>
        <begin position="481"/>
        <end position="499"/>
    </location>
</feature>
<dbReference type="OrthoDB" id="10401152at2759"/>
<feature type="compositionally biased region" description="Basic and acidic residues" evidence="1">
    <location>
        <begin position="541"/>
        <end position="566"/>
    </location>
</feature>
<feature type="region of interest" description="Disordered" evidence="1">
    <location>
        <begin position="263"/>
        <end position="638"/>
    </location>
</feature>
<proteinExistence type="predicted"/>
<feature type="compositionally biased region" description="Basic and acidic residues" evidence="1">
    <location>
        <begin position="520"/>
        <end position="534"/>
    </location>
</feature>
<accession>A0A3M6T8S4</accession>